<evidence type="ECO:0000313" key="1">
    <source>
        <dbReference type="EMBL" id="GLI57350.1"/>
    </source>
</evidence>
<protein>
    <recommendedName>
        <fullName evidence="3">GpW protein</fullName>
    </recommendedName>
</protein>
<dbReference type="InterPro" id="IPR046146">
    <property type="entry name" value="DUF6148"/>
</dbReference>
<keyword evidence="2" id="KW-1185">Reference proteome</keyword>
<proteinExistence type="predicted"/>
<name>A0A9W6LPU0_9FUSO</name>
<reference evidence="1" key="1">
    <citation type="submission" date="2022-12" db="EMBL/GenBank/DDBJ databases">
        <title>Reference genome sequencing for broad-spectrum identification of bacterial and archaeal isolates by mass spectrometry.</title>
        <authorList>
            <person name="Sekiguchi Y."/>
            <person name="Tourlousse D.M."/>
        </authorList>
    </citation>
    <scope>NUCLEOTIDE SEQUENCE</scope>
    <source>
        <strain evidence="1">10succ1</strain>
    </source>
</reference>
<dbReference type="Pfam" id="PF19645">
    <property type="entry name" value="DUF6148"/>
    <property type="match status" value="1"/>
</dbReference>
<gene>
    <name evidence="1" type="ORF">PM10SUCC1_28640</name>
</gene>
<evidence type="ECO:0008006" key="3">
    <source>
        <dbReference type="Google" id="ProtNLM"/>
    </source>
</evidence>
<accession>A0A9W6LPU0</accession>
<dbReference type="Proteomes" id="UP001144471">
    <property type="component" value="Unassembled WGS sequence"/>
</dbReference>
<dbReference type="AlphaFoldDB" id="A0A9W6LPU0"/>
<sequence length="83" mass="9514">MSAVQTKGEKMILEEAKRRLAMWLEAEEAVAIGGQSYETQGGRKLTRANISEIRKYVEYYERKVASLSGKSKMGRRVIFRDDL</sequence>
<comment type="caution">
    <text evidence="1">The sequence shown here is derived from an EMBL/GenBank/DDBJ whole genome shotgun (WGS) entry which is preliminary data.</text>
</comment>
<evidence type="ECO:0000313" key="2">
    <source>
        <dbReference type="Proteomes" id="UP001144471"/>
    </source>
</evidence>
<dbReference type="EMBL" id="BSDY01000016">
    <property type="protein sequence ID" value="GLI57350.1"/>
    <property type="molecule type" value="Genomic_DNA"/>
</dbReference>
<organism evidence="1 2">
    <name type="scientific">Propionigenium maris DSM 9537</name>
    <dbReference type="NCBI Taxonomy" id="1123000"/>
    <lineage>
        <taxon>Bacteria</taxon>
        <taxon>Fusobacteriati</taxon>
        <taxon>Fusobacteriota</taxon>
        <taxon>Fusobacteriia</taxon>
        <taxon>Fusobacteriales</taxon>
        <taxon>Fusobacteriaceae</taxon>
        <taxon>Propionigenium</taxon>
    </lineage>
</organism>